<dbReference type="Proteomes" id="UP000887566">
    <property type="component" value="Unplaced"/>
</dbReference>
<feature type="region of interest" description="Disordered" evidence="1">
    <location>
        <begin position="1"/>
        <end position="24"/>
    </location>
</feature>
<dbReference type="AlphaFoldDB" id="A0A914X9N8"/>
<keyword evidence="2" id="KW-1185">Reference proteome</keyword>
<evidence type="ECO:0000313" key="2">
    <source>
        <dbReference type="Proteomes" id="UP000887566"/>
    </source>
</evidence>
<protein>
    <submittedName>
        <fullName evidence="3">Uncharacterized protein</fullName>
    </submittedName>
</protein>
<name>A0A914X9N8_9BILA</name>
<organism evidence="2 3">
    <name type="scientific">Plectus sambesii</name>
    <dbReference type="NCBI Taxonomy" id="2011161"/>
    <lineage>
        <taxon>Eukaryota</taxon>
        <taxon>Metazoa</taxon>
        <taxon>Ecdysozoa</taxon>
        <taxon>Nematoda</taxon>
        <taxon>Chromadorea</taxon>
        <taxon>Plectida</taxon>
        <taxon>Plectina</taxon>
        <taxon>Plectoidea</taxon>
        <taxon>Plectidae</taxon>
        <taxon>Plectus</taxon>
    </lineage>
</organism>
<accession>A0A914X9N8</accession>
<evidence type="ECO:0000313" key="3">
    <source>
        <dbReference type="WBParaSite" id="PSAMB.scaffold700size43517.g8133.t1"/>
    </source>
</evidence>
<feature type="compositionally biased region" description="Basic residues" evidence="1">
    <location>
        <begin position="1"/>
        <end position="15"/>
    </location>
</feature>
<evidence type="ECO:0000256" key="1">
    <source>
        <dbReference type="SAM" id="MobiDB-lite"/>
    </source>
</evidence>
<reference evidence="3" key="1">
    <citation type="submission" date="2022-11" db="UniProtKB">
        <authorList>
            <consortium name="WormBaseParasite"/>
        </authorList>
    </citation>
    <scope>IDENTIFICATION</scope>
</reference>
<dbReference type="WBParaSite" id="PSAMB.scaffold700size43517.g8133.t1">
    <property type="protein sequence ID" value="PSAMB.scaffold700size43517.g8133.t1"/>
    <property type="gene ID" value="PSAMB.scaffold700size43517.g8133"/>
</dbReference>
<sequence length="116" mass="12608">MSGRRGRRPPARKGPCRSPYGPDRSFVENEWRMVGTGALLPHVNAGEGFFALSRGANHGGEGPSPSSRWRCPFPSFVGFVLPPSIAICSASNVIAAIIGSEGWARSDFERYKTWTN</sequence>
<proteinExistence type="predicted"/>